<name>M5GH08_DACPD</name>
<dbReference type="GO" id="GO:0005634">
    <property type="term" value="C:nucleus"/>
    <property type="evidence" value="ECO:0007669"/>
    <property type="project" value="TreeGrafter"/>
</dbReference>
<keyword evidence="2" id="KW-1185">Reference proteome</keyword>
<organism evidence="1 2">
    <name type="scientific">Dacryopinax primogenitus (strain DJM 731)</name>
    <name type="common">Brown rot fungus</name>
    <dbReference type="NCBI Taxonomy" id="1858805"/>
    <lineage>
        <taxon>Eukaryota</taxon>
        <taxon>Fungi</taxon>
        <taxon>Dikarya</taxon>
        <taxon>Basidiomycota</taxon>
        <taxon>Agaricomycotina</taxon>
        <taxon>Dacrymycetes</taxon>
        <taxon>Dacrymycetales</taxon>
        <taxon>Dacrymycetaceae</taxon>
        <taxon>Dacryopinax</taxon>
    </lineage>
</organism>
<dbReference type="InterPro" id="IPR044432">
    <property type="entry name" value="Set10/Efm1_SET"/>
</dbReference>
<dbReference type="SUPFAM" id="SSF82199">
    <property type="entry name" value="SET domain"/>
    <property type="match status" value="1"/>
</dbReference>
<evidence type="ECO:0000313" key="1">
    <source>
        <dbReference type="EMBL" id="EJU06413.1"/>
    </source>
</evidence>
<dbReference type="CDD" id="cd19180">
    <property type="entry name" value="SET_SpSET10-like"/>
    <property type="match status" value="1"/>
</dbReference>
<dbReference type="EMBL" id="JH795855">
    <property type="protein sequence ID" value="EJU06413.1"/>
    <property type="molecule type" value="Genomic_DNA"/>
</dbReference>
<dbReference type="AlphaFoldDB" id="M5GH08"/>
<dbReference type="GO" id="GO:0016279">
    <property type="term" value="F:protein-lysine N-methyltransferase activity"/>
    <property type="evidence" value="ECO:0007669"/>
    <property type="project" value="InterPro"/>
</dbReference>
<dbReference type="OMA" id="QWISTYI"/>
<dbReference type="InterPro" id="IPR046341">
    <property type="entry name" value="SET_dom_sf"/>
</dbReference>
<dbReference type="Gene3D" id="3.90.1410.10">
    <property type="entry name" value="set domain protein methyltransferase, domain 1"/>
    <property type="match status" value="1"/>
</dbReference>
<protein>
    <submittedName>
        <fullName evidence="1">SET domain-containing protein</fullName>
    </submittedName>
</protein>
<dbReference type="STRING" id="1858805.M5GH08"/>
<dbReference type="InterPro" id="IPR050600">
    <property type="entry name" value="SETD3_SETD6_MTase"/>
</dbReference>
<reference evidence="1 2" key="1">
    <citation type="journal article" date="2012" name="Science">
        <title>The Paleozoic origin of enzymatic lignin decomposition reconstructed from 31 fungal genomes.</title>
        <authorList>
            <person name="Floudas D."/>
            <person name="Binder M."/>
            <person name="Riley R."/>
            <person name="Barry K."/>
            <person name="Blanchette R.A."/>
            <person name="Henrissat B."/>
            <person name="Martinez A.T."/>
            <person name="Otillar R."/>
            <person name="Spatafora J.W."/>
            <person name="Yadav J.S."/>
            <person name="Aerts A."/>
            <person name="Benoit I."/>
            <person name="Boyd A."/>
            <person name="Carlson A."/>
            <person name="Copeland A."/>
            <person name="Coutinho P.M."/>
            <person name="de Vries R.P."/>
            <person name="Ferreira P."/>
            <person name="Findley K."/>
            <person name="Foster B."/>
            <person name="Gaskell J."/>
            <person name="Glotzer D."/>
            <person name="Gorecki P."/>
            <person name="Heitman J."/>
            <person name="Hesse C."/>
            <person name="Hori C."/>
            <person name="Igarashi K."/>
            <person name="Jurgens J.A."/>
            <person name="Kallen N."/>
            <person name="Kersten P."/>
            <person name="Kohler A."/>
            <person name="Kuees U."/>
            <person name="Kumar T.K.A."/>
            <person name="Kuo A."/>
            <person name="LaButti K."/>
            <person name="Larrondo L.F."/>
            <person name="Lindquist E."/>
            <person name="Ling A."/>
            <person name="Lombard V."/>
            <person name="Lucas S."/>
            <person name="Lundell T."/>
            <person name="Martin R."/>
            <person name="McLaughlin D.J."/>
            <person name="Morgenstern I."/>
            <person name="Morin E."/>
            <person name="Murat C."/>
            <person name="Nagy L.G."/>
            <person name="Nolan M."/>
            <person name="Ohm R.A."/>
            <person name="Patyshakuliyeva A."/>
            <person name="Rokas A."/>
            <person name="Ruiz-Duenas F.J."/>
            <person name="Sabat G."/>
            <person name="Salamov A."/>
            <person name="Samejima M."/>
            <person name="Schmutz J."/>
            <person name="Slot J.C."/>
            <person name="St John F."/>
            <person name="Stenlid J."/>
            <person name="Sun H."/>
            <person name="Sun S."/>
            <person name="Syed K."/>
            <person name="Tsang A."/>
            <person name="Wiebenga A."/>
            <person name="Young D."/>
            <person name="Pisabarro A."/>
            <person name="Eastwood D.C."/>
            <person name="Martin F."/>
            <person name="Cullen D."/>
            <person name="Grigoriev I.V."/>
            <person name="Hibbett D.S."/>
        </authorList>
    </citation>
    <scope>NUCLEOTIDE SEQUENCE [LARGE SCALE GENOMIC DNA]</scope>
    <source>
        <strain evidence="1 2">DJM-731 SS1</strain>
    </source>
</reference>
<proteinExistence type="predicted"/>
<evidence type="ECO:0000313" key="2">
    <source>
        <dbReference type="Proteomes" id="UP000030653"/>
    </source>
</evidence>
<accession>M5GH08</accession>
<dbReference type="HOGENOM" id="CLU_048453_0_0_1"/>
<dbReference type="OrthoDB" id="42889at2759"/>
<gene>
    <name evidence="1" type="ORF">DACRYDRAFT_73860</name>
</gene>
<dbReference type="GeneID" id="63691095"/>
<dbReference type="RefSeq" id="XP_040633307.1">
    <property type="nucleotide sequence ID" value="XM_040776033.1"/>
</dbReference>
<dbReference type="PANTHER" id="PTHR13271">
    <property type="entry name" value="UNCHARACTERIZED PUTATIVE METHYLTRANSFERASE"/>
    <property type="match status" value="1"/>
</dbReference>
<dbReference type="Proteomes" id="UP000030653">
    <property type="component" value="Unassembled WGS sequence"/>
</dbReference>
<sequence>MNEPECIAPFRDWVKYHGAWIHPALRFVSDDSGMSVVTVEDLAADTPVLSCPFHLVITPQSAKAAMKGAFGDLLDTRLDYLNERQLVVTYILMHFLNHKTEYFKHGPYLKTLPGSSRLFTPLYFNPEETKLLGGSNVALETKRREEIWKRELNAAWPVFQRIFGAHLVFTGTYWEKVCTWITSRSFPSSLLSTNNPNTTSSDSVPVLLPVLDCMNHKRAHPVTWLTSTKLLPEALATGANENGPYINLVHHPTLEAGLQVFNNYGPKGNAEFLLGYGFTLPNNPSDTIFLSIPQGQLHEVGREAEGIIPIWNEVRERMGIRREDTNWRSVMDVAQGLSDMVLAKMDVHDVVEDDIDMEEVRPLVRGYINNYMDGQRDILQSMYDFCERMRSRAREEARAAGVDLAEDEFDAGDEEVYQEVA</sequence>
<dbReference type="PANTHER" id="PTHR13271:SF147">
    <property type="entry name" value="PROTEIN-LYSINE N-METHYLTRANSFERASE EFM1-RELATED"/>
    <property type="match status" value="1"/>
</dbReference>